<dbReference type="EMBL" id="JBEOQB010000001">
    <property type="protein sequence ID" value="MEZ0450904.1"/>
    <property type="molecule type" value="Genomic_DNA"/>
</dbReference>
<evidence type="ECO:0000313" key="3">
    <source>
        <dbReference type="EMBL" id="VTR35384.1"/>
    </source>
</evidence>
<dbReference type="InterPro" id="IPR036691">
    <property type="entry name" value="Endo/exonu/phosph_ase_sf"/>
</dbReference>
<dbReference type="GO" id="GO:0004527">
    <property type="term" value="F:exonuclease activity"/>
    <property type="evidence" value="ECO:0007669"/>
    <property type="project" value="UniProtKB-KW"/>
</dbReference>
<name>A0A4U9UYM9_9SPHI</name>
<dbReference type="InterPro" id="IPR005135">
    <property type="entry name" value="Endo/exonuclease/phosphatase"/>
</dbReference>
<gene>
    <name evidence="2" type="ORF">ABTW24_04775</name>
    <name evidence="3" type="ORF">NCTC11429_01495</name>
</gene>
<reference evidence="2 5" key="2">
    <citation type="submission" date="2024-06" db="EMBL/GenBank/DDBJ databases">
        <title>Soil Sphingobacterium thalpophilum.</title>
        <authorList>
            <person name="Yang J."/>
            <person name="Li J."/>
        </authorList>
    </citation>
    <scope>NUCLEOTIDE SEQUENCE [LARGE SCALE GENOMIC DNA]</scope>
    <source>
        <strain evidence="2 5">22g91tb</strain>
    </source>
</reference>
<evidence type="ECO:0000313" key="5">
    <source>
        <dbReference type="Proteomes" id="UP001566204"/>
    </source>
</evidence>
<keyword evidence="3" id="KW-0378">Hydrolase</keyword>
<dbReference type="GeneID" id="78462255"/>
<dbReference type="PANTHER" id="PTHR14859">
    <property type="entry name" value="CALCOFLUOR WHITE HYPERSENSITIVE PROTEIN PRECURSOR"/>
    <property type="match status" value="1"/>
</dbReference>
<feature type="domain" description="Endonuclease/exonuclease/phosphatase" evidence="1">
    <location>
        <begin position="47"/>
        <end position="224"/>
    </location>
</feature>
<dbReference type="AlphaFoldDB" id="A0A4U9UYM9"/>
<dbReference type="GO" id="GO:0004519">
    <property type="term" value="F:endonuclease activity"/>
    <property type="evidence" value="ECO:0007669"/>
    <property type="project" value="UniProtKB-KW"/>
</dbReference>
<dbReference type="KEGG" id="stha:NCTC11429_01495"/>
<sequence length="274" mass="30877">MMIALSTARNLNLRLLLFVLIAALLVAVSANETSAQKLSGEVEIKTMTYNIYSARKMGIEAIAAVIRKVNPDVVSLQEVERNTDVNPMDFPKEIAALTGMKYYFFAHALTLKKGDYGNVILSKYPLLQTKSIHLGVANDGDDTRSFGYALLEKDGKQFYFATTHLGYKKDDATRLKQIAEILKEIKNLKQPIILGADLNSRPNSQTMPALQKWFTLPCQISNCEWTVPTPKPTYTCDWLIYAPHQAFKVKDYAVQFWADKESDHYPVVGTFNLK</sequence>
<dbReference type="PANTHER" id="PTHR14859:SF15">
    <property type="entry name" value="ENDONUCLEASE_EXONUCLEASE_PHOSPHATASE DOMAIN-CONTAINING PROTEIN"/>
    <property type="match status" value="1"/>
</dbReference>
<dbReference type="GO" id="GO:0006506">
    <property type="term" value="P:GPI anchor biosynthetic process"/>
    <property type="evidence" value="ECO:0007669"/>
    <property type="project" value="TreeGrafter"/>
</dbReference>
<proteinExistence type="predicted"/>
<reference evidence="3 4" key="1">
    <citation type="submission" date="2019-05" db="EMBL/GenBank/DDBJ databases">
        <authorList>
            <consortium name="Pathogen Informatics"/>
        </authorList>
    </citation>
    <scope>NUCLEOTIDE SEQUENCE [LARGE SCALE GENOMIC DNA]</scope>
    <source>
        <strain evidence="3 4">NCTC11429</strain>
    </source>
</reference>
<evidence type="ECO:0000313" key="2">
    <source>
        <dbReference type="EMBL" id="MEZ0450904.1"/>
    </source>
</evidence>
<dbReference type="RefSeq" id="WP_197734461.1">
    <property type="nucleotide sequence ID" value="NZ_CP158797.1"/>
</dbReference>
<evidence type="ECO:0000259" key="1">
    <source>
        <dbReference type="Pfam" id="PF03372"/>
    </source>
</evidence>
<accession>A0A4U9UYM9</accession>
<dbReference type="Proteomes" id="UP000308196">
    <property type="component" value="Chromosome"/>
</dbReference>
<keyword evidence="2" id="KW-0255">Endonuclease</keyword>
<dbReference type="SUPFAM" id="SSF56219">
    <property type="entry name" value="DNase I-like"/>
    <property type="match status" value="1"/>
</dbReference>
<keyword evidence="3" id="KW-0269">Exonuclease</keyword>
<dbReference type="Pfam" id="PF03372">
    <property type="entry name" value="Exo_endo_phos"/>
    <property type="match status" value="1"/>
</dbReference>
<dbReference type="GO" id="GO:0016020">
    <property type="term" value="C:membrane"/>
    <property type="evidence" value="ECO:0007669"/>
    <property type="project" value="GOC"/>
</dbReference>
<organism evidence="3 4">
    <name type="scientific">Sphingobacterium thalpophilum</name>
    <dbReference type="NCBI Taxonomy" id="259"/>
    <lineage>
        <taxon>Bacteria</taxon>
        <taxon>Pseudomonadati</taxon>
        <taxon>Bacteroidota</taxon>
        <taxon>Sphingobacteriia</taxon>
        <taxon>Sphingobacteriales</taxon>
        <taxon>Sphingobacteriaceae</taxon>
        <taxon>Sphingobacterium</taxon>
    </lineage>
</organism>
<keyword evidence="5" id="KW-1185">Reference proteome</keyword>
<evidence type="ECO:0000313" key="4">
    <source>
        <dbReference type="Proteomes" id="UP000308196"/>
    </source>
</evidence>
<dbReference type="InterPro" id="IPR051916">
    <property type="entry name" value="GPI-anchor_lipid_remodeler"/>
</dbReference>
<protein>
    <submittedName>
        <fullName evidence="2">Endonuclease/exonuclease/phosphatase family protein</fullName>
    </submittedName>
    <submittedName>
        <fullName evidence="3">Exonuclease III</fullName>
    </submittedName>
</protein>
<dbReference type="Gene3D" id="3.60.10.10">
    <property type="entry name" value="Endonuclease/exonuclease/phosphatase"/>
    <property type="match status" value="1"/>
</dbReference>
<keyword evidence="3" id="KW-0540">Nuclease</keyword>
<dbReference type="STRING" id="1123265.GCA_000686625_01932"/>
<dbReference type="Proteomes" id="UP001566204">
    <property type="component" value="Unassembled WGS sequence"/>
</dbReference>
<dbReference type="EMBL" id="LR590484">
    <property type="protein sequence ID" value="VTR35384.1"/>
    <property type="molecule type" value="Genomic_DNA"/>
</dbReference>